<organism evidence="2 3">
    <name type="scientific">Setaria italica</name>
    <name type="common">Foxtail millet</name>
    <name type="synonym">Panicum italicum</name>
    <dbReference type="NCBI Taxonomy" id="4555"/>
    <lineage>
        <taxon>Eukaryota</taxon>
        <taxon>Viridiplantae</taxon>
        <taxon>Streptophyta</taxon>
        <taxon>Embryophyta</taxon>
        <taxon>Tracheophyta</taxon>
        <taxon>Spermatophyta</taxon>
        <taxon>Magnoliopsida</taxon>
        <taxon>Liliopsida</taxon>
        <taxon>Poales</taxon>
        <taxon>Poaceae</taxon>
        <taxon>PACMAD clade</taxon>
        <taxon>Panicoideae</taxon>
        <taxon>Panicodae</taxon>
        <taxon>Paniceae</taxon>
        <taxon>Cenchrinae</taxon>
        <taxon>Setaria</taxon>
    </lineage>
</organism>
<evidence type="ECO:0000313" key="3">
    <source>
        <dbReference type="Proteomes" id="UP000004995"/>
    </source>
</evidence>
<evidence type="ECO:0000313" key="2">
    <source>
        <dbReference type="EnsemblPlants" id="KQL07339"/>
    </source>
</evidence>
<proteinExistence type="predicted"/>
<keyword evidence="3" id="KW-1185">Reference proteome</keyword>
<sequence length="138" mass="15015">MPGVPRKGLRSLLLLLWLERNARTFQRTERPAHALLSQIRGEARTWKSAGAKHLLTACCCSESILSLARWASRRSAAGPLTAVQQGVARAGPPRGSCSPSRPPVRRLGHCVPLGCRPAAHRCWPVSTHARAAACRAWL</sequence>
<dbReference type="AlphaFoldDB" id="K3XS27"/>
<dbReference type="EnsemblPlants" id="KQL07339">
    <property type="protein sequence ID" value="KQL07339"/>
    <property type="gene ID" value="SETIT_004724mg"/>
</dbReference>
<reference evidence="2" key="2">
    <citation type="submission" date="2018-08" db="UniProtKB">
        <authorList>
            <consortium name="EnsemblPlants"/>
        </authorList>
    </citation>
    <scope>IDENTIFICATION</scope>
    <source>
        <strain evidence="2">Yugu1</strain>
    </source>
</reference>
<feature type="chain" id="PRO_5010126043" description="Secreted protein" evidence="1">
    <location>
        <begin position="25"/>
        <end position="138"/>
    </location>
</feature>
<protein>
    <recommendedName>
        <fullName evidence="4">Secreted protein</fullName>
    </recommendedName>
</protein>
<evidence type="ECO:0008006" key="4">
    <source>
        <dbReference type="Google" id="ProtNLM"/>
    </source>
</evidence>
<name>K3XS27_SETIT</name>
<dbReference type="Gramene" id="KQL07339">
    <property type="protein sequence ID" value="KQL07339"/>
    <property type="gene ID" value="SETIT_004724mg"/>
</dbReference>
<dbReference type="HOGENOM" id="CLU_1858732_0_0_1"/>
<feature type="signal peptide" evidence="1">
    <location>
        <begin position="1"/>
        <end position="24"/>
    </location>
</feature>
<reference evidence="3" key="1">
    <citation type="journal article" date="2012" name="Nat. Biotechnol.">
        <title>Reference genome sequence of the model plant Setaria.</title>
        <authorList>
            <person name="Bennetzen J.L."/>
            <person name="Schmutz J."/>
            <person name="Wang H."/>
            <person name="Percifield R."/>
            <person name="Hawkins J."/>
            <person name="Pontaroli A.C."/>
            <person name="Estep M."/>
            <person name="Feng L."/>
            <person name="Vaughn J.N."/>
            <person name="Grimwood J."/>
            <person name="Jenkins J."/>
            <person name="Barry K."/>
            <person name="Lindquist E."/>
            <person name="Hellsten U."/>
            <person name="Deshpande S."/>
            <person name="Wang X."/>
            <person name="Wu X."/>
            <person name="Mitros T."/>
            <person name="Triplett J."/>
            <person name="Yang X."/>
            <person name="Ye C.Y."/>
            <person name="Mauro-Herrera M."/>
            <person name="Wang L."/>
            <person name="Li P."/>
            <person name="Sharma M."/>
            <person name="Sharma R."/>
            <person name="Ronald P.C."/>
            <person name="Panaud O."/>
            <person name="Kellogg E.A."/>
            <person name="Brutnell T.P."/>
            <person name="Doust A.N."/>
            <person name="Tuskan G.A."/>
            <person name="Rokhsar D."/>
            <person name="Devos K.M."/>
        </authorList>
    </citation>
    <scope>NUCLEOTIDE SEQUENCE [LARGE SCALE GENOMIC DNA]</scope>
    <source>
        <strain evidence="3">cv. Yugu1</strain>
    </source>
</reference>
<dbReference type="InParanoid" id="K3XS27"/>
<keyword evidence="1" id="KW-0732">Signal</keyword>
<dbReference type="EMBL" id="AGNK02003334">
    <property type="status" value="NOT_ANNOTATED_CDS"/>
    <property type="molecule type" value="Genomic_DNA"/>
</dbReference>
<dbReference type="Proteomes" id="UP000004995">
    <property type="component" value="Unassembled WGS sequence"/>
</dbReference>
<evidence type="ECO:0000256" key="1">
    <source>
        <dbReference type="SAM" id="SignalP"/>
    </source>
</evidence>
<accession>K3XS27</accession>